<feature type="domain" description="DUF4246" evidence="3">
    <location>
        <begin position="13"/>
        <end position="82"/>
    </location>
</feature>
<dbReference type="OMA" id="IWHEMAM"/>
<dbReference type="AlphaFoldDB" id="W6Q0C7"/>
<dbReference type="Proteomes" id="UP000030686">
    <property type="component" value="Unassembled WGS sequence"/>
</dbReference>
<evidence type="ECO:0000313" key="5">
    <source>
        <dbReference type="Proteomes" id="UP000030686"/>
    </source>
</evidence>
<dbReference type="PANTHER" id="PTHR33119:SF1">
    <property type="entry name" value="FE2OG DIOXYGENASE DOMAIN-CONTAINING PROTEIN"/>
    <property type="match status" value="1"/>
</dbReference>
<dbReference type="Pfam" id="PF21666">
    <property type="entry name" value="DUF4246_N"/>
    <property type="match status" value="1"/>
</dbReference>
<feature type="compositionally biased region" description="Basic residues" evidence="1">
    <location>
        <begin position="201"/>
        <end position="212"/>
    </location>
</feature>
<dbReference type="InterPro" id="IPR049207">
    <property type="entry name" value="DUF4246_N"/>
</dbReference>
<dbReference type="InterPro" id="IPR049192">
    <property type="entry name" value="DUF4246_C"/>
</dbReference>
<name>W6Q0C7_PENRF</name>
<organism evidence="4 5">
    <name type="scientific">Penicillium roqueforti (strain FM164)</name>
    <dbReference type="NCBI Taxonomy" id="1365484"/>
    <lineage>
        <taxon>Eukaryota</taxon>
        <taxon>Fungi</taxon>
        <taxon>Dikarya</taxon>
        <taxon>Ascomycota</taxon>
        <taxon>Pezizomycotina</taxon>
        <taxon>Eurotiomycetes</taxon>
        <taxon>Eurotiomycetidae</taxon>
        <taxon>Eurotiales</taxon>
        <taxon>Aspergillaceae</taxon>
        <taxon>Penicillium</taxon>
    </lineage>
</organism>
<dbReference type="STRING" id="1365484.W6Q0C7"/>
<feature type="domain" description="DUF4246" evidence="2">
    <location>
        <begin position="95"/>
        <end position="302"/>
    </location>
</feature>
<evidence type="ECO:0000259" key="2">
    <source>
        <dbReference type="Pfam" id="PF14033"/>
    </source>
</evidence>
<protein>
    <submittedName>
        <fullName evidence="4">Uncharacterized protein</fullName>
    </submittedName>
</protein>
<accession>W6Q0C7</accession>
<keyword evidence="5" id="KW-1185">Reference proteome</keyword>
<dbReference type="EMBL" id="HG792015">
    <property type="protein sequence ID" value="CDM27664.1"/>
    <property type="molecule type" value="Genomic_DNA"/>
</dbReference>
<feature type="region of interest" description="Disordered" evidence="1">
    <location>
        <begin position="197"/>
        <end position="216"/>
    </location>
</feature>
<evidence type="ECO:0000259" key="3">
    <source>
        <dbReference type="Pfam" id="PF21666"/>
    </source>
</evidence>
<dbReference type="OrthoDB" id="4360359at2759"/>
<evidence type="ECO:0000313" key="4">
    <source>
        <dbReference type="EMBL" id="CDM27664.1"/>
    </source>
</evidence>
<proteinExistence type="predicted"/>
<evidence type="ECO:0000256" key="1">
    <source>
        <dbReference type="SAM" id="MobiDB-lite"/>
    </source>
</evidence>
<gene>
    <name evidence="4" type="ORF">PROQFM164_S01g001475</name>
</gene>
<dbReference type="InterPro" id="IPR025340">
    <property type="entry name" value="DUF4246"/>
</dbReference>
<dbReference type="Pfam" id="PF14033">
    <property type="entry name" value="DUF4246"/>
    <property type="match status" value="1"/>
</dbReference>
<reference evidence="4" key="1">
    <citation type="journal article" date="2014" name="Nat. Commun.">
        <title>Multiple recent horizontal transfers of a large genomic region in cheese making fungi.</title>
        <authorList>
            <person name="Cheeseman K."/>
            <person name="Ropars J."/>
            <person name="Renault P."/>
            <person name="Dupont J."/>
            <person name="Gouzy J."/>
            <person name="Branca A."/>
            <person name="Abraham A.L."/>
            <person name="Ceppi M."/>
            <person name="Conseiller E."/>
            <person name="Debuchy R."/>
            <person name="Malagnac F."/>
            <person name="Goarin A."/>
            <person name="Silar P."/>
            <person name="Lacoste S."/>
            <person name="Sallet E."/>
            <person name="Bensimon A."/>
            <person name="Giraud T."/>
            <person name="Brygoo Y."/>
        </authorList>
    </citation>
    <scope>NUCLEOTIDE SEQUENCE [LARGE SCALE GENOMIC DNA]</scope>
    <source>
        <strain evidence="4">FM164</strain>
    </source>
</reference>
<sequence length="321" mass="37268">MSSLNNTDGPLQVPGFGSIPLDYELPTATRFAHALIEYRHSPRLTKREMTMIRLMQHITEQPGWDQALLDPDEPRLAQWHQEAVASEESLISAPAWDWCIAELRDKAQTWQETGRLLVFDSSSAVCQANVPLPQKDIKTEVARLGTQASHDSPLVDPSEFPLVYDRSPGLVEGGQVSLDDPWHLTGQTAKELPVHPLEQTRRRHNRPRRHDTRHRDEQKSCWSNRFQWLPWEVQFTSSPHDTPDVRITSYVNNLHPHSHRNLYAHLERLFSRYIPSWNEILFYGEARGRHPPRILTYGCHIEKYQEEHKVFERLSLRIGPP</sequence>
<dbReference type="PANTHER" id="PTHR33119">
    <property type="entry name" value="IFI3P"/>
    <property type="match status" value="1"/>
</dbReference>